<proteinExistence type="predicted"/>
<protein>
    <recommendedName>
        <fullName evidence="3">Tc3 transposase DNA binding domain-containing protein</fullName>
    </recommendedName>
</protein>
<evidence type="ECO:0008006" key="3">
    <source>
        <dbReference type="Google" id="ProtNLM"/>
    </source>
</evidence>
<dbReference type="Proteomes" id="UP000265140">
    <property type="component" value="Chromosome 19"/>
</dbReference>
<dbReference type="Ensembl" id="ENSELUT00000094807.1">
    <property type="protein sequence ID" value="ENSELUP00000093930.1"/>
    <property type="gene ID" value="ENSELUG00000039322.1"/>
</dbReference>
<sequence>MGKKGDLSNFEHGMVVGARRAGLSISQSAQLLGFSRTTISRVYKEWCEKGKTSSMRKSCGRQCFVDAKGQRRMGRLIQADRSATLTEITTHYNRGMQQSIPRLWWNGMWWNGSFMPWMCIPQISINCKMLSYQYGPTFLKNACWINAMLN</sequence>
<evidence type="ECO:0000313" key="1">
    <source>
        <dbReference type="Ensembl" id="ENSELUP00000091231.1"/>
    </source>
</evidence>
<dbReference type="SUPFAM" id="SSF46689">
    <property type="entry name" value="Homeodomain-like"/>
    <property type="match status" value="1"/>
</dbReference>
<evidence type="ECO:0000313" key="2">
    <source>
        <dbReference type="Proteomes" id="UP000265140"/>
    </source>
</evidence>
<name>A0AAY5KRA3_ESOLU</name>
<reference evidence="1 2" key="1">
    <citation type="submission" date="2020-02" db="EMBL/GenBank/DDBJ databases">
        <title>Esox lucius (northern pike) genome, fEsoLuc1, primary haplotype.</title>
        <authorList>
            <person name="Myers G."/>
            <person name="Karagic N."/>
            <person name="Meyer A."/>
            <person name="Pippel M."/>
            <person name="Reichard M."/>
            <person name="Winkler S."/>
            <person name="Tracey A."/>
            <person name="Sims Y."/>
            <person name="Howe K."/>
            <person name="Rhie A."/>
            <person name="Formenti G."/>
            <person name="Durbin R."/>
            <person name="Fedrigo O."/>
            <person name="Jarvis E.D."/>
        </authorList>
    </citation>
    <scope>NUCLEOTIDE SEQUENCE [LARGE SCALE GENOMIC DNA]</scope>
</reference>
<dbReference type="Ensembl" id="ENSELUT00000111536.1">
    <property type="protein sequence ID" value="ENSELUP00000091231.1"/>
    <property type="gene ID" value="ENSELUG00000039322.1"/>
</dbReference>
<dbReference type="Gene3D" id="1.10.10.10">
    <property type="entry name" value="Winged helix-like DNA-binding domain superfamily/Winged helix DNA-binding domain"/>
    <property type="match status" value="1"/>
</dbReference>
<dbReference type="GeneTree" id="ENSGT01120000272076"/>
<keyword evidence="2" id="KW-1185">Reference proteome</keyword>
<dbReference type="InterPro" id="IPR009057">
    <property type="entry name" value="Homeodomain-like_sf"/>
</dbReference>
<reference evidence="1" key="2">
    <citation type="submission" date="2025-05" db="UniProtKB">
        <authorList>
            <consortium name="Ensembl"/>
        </authorList>
    </citation>
    <scope>IDENTIFICATION</scope>
</reference>
<accession>A0AAY5KRA3</accession>
<organism evidence="1 2">
    <name type="scientific">Esox lucius</name>
    <name type="common">Northern pike</name>
    <dbReference type="NCBI Taxonomy" id="8010"/>
    <lineage>
        <taxon>Eukaryota</taxon>
        <taxon>Metazoa</taxon>
        <taxon>Chordata</taxon>
        <taxon>Craniata</taxon>
        <taxon>Vertebrata</taxon>
        <taxon>Euteleostomi</taxon>
        <taxon>Actinopterygii</taxon>
        <taxon>Neopterygii</taxon>
        <taxon>Teleostei</taxon>
        <taxon>Protacanthopterygii</taxon>
        <taxon>Esociformes</taxon>
        <taxon>Esocidae</taxon>
        <taxon>Esox</taxon>
    </lineage>
</organism>
<gene>
    <name evidence="1" type="primary">UBE2V2</name>
</gene>
<dbReference type="Ensembl" id="ENSELUT00000105310.1">
    <property type="protein sequence ID" value="ENSELUP00000085338.1"/>
    <property type="gene ID" value="ENSELUG00000039322.1"/>
</dbReference>
<dbReference type="AlphaFoldDB" id="A0AAY5KRA3"/>
<dbReference type="InterPro" id="IPR036388">
    <property type="entry name" value="WH-like_DNA-bd_sf"/>
</dbReference>